<keyword evidence="1" id="KW-0808">Transferase</keyword>
<dbReference type="GO" id="GO:0016779">
    <property type="term" value="F:nucleotidyltransferase activity"/>
    <property type="evidence" value="ECO:0007669"/>
    <property type="project" value="UniProtKB-KW"/>
</dbReference>
<reference evidence="7" key="1">
    <citation type="submission" date="2021-08" db="EMBL/GenBank/DDBJ databases">
        <authorList>
            <person name="Misof B."/>
            <person name="Oliver O."/>
            <person name="Podsiadlowski L."/>
            <person name="Donath A."/>
            <person name="Peters R."/>
            <person name="Mayer C."/>
            <person name="Rust J."/>
            <person name="Gunkel S."/>
            <person name="Lesny P."/>
            <person name="Martin S."/>
            <person name="Oeyen J.P."/>
            <person name="Petersen M."/>
            <person name="Panagiotis P."/>
            <person name="Wilbrandt J."/>
            <person name="Tanja T."/>
        </authorList>
    </citation>
    <scope>NUCLEOTIDE SEQUENCE</scope>
    <source>
        <strain evidence="7">GBR_01_08_01A</strain>
        <tissue evidence="7">Thorax + abdomen</tissue>
    </source>
</reference>
<dbReference type="SUPFAM" id="SSF56672">
    <property type="entry name" value="DNA/RNA polymerases"/>
    <property type="match status" value="1"/>
</dbReference>
<comment type="caution">
    <text evidence="7">The sequence shown here is derived from an EMBL/GenBank/DDBJ whole genome shotgun (WGS) entry which is preliminary data.</text>
</comment>
<sequence length="482" mass="54063">MTLRPNIDLGYSVKPARFDGNSSWEEYKIQFQTIAQINGWDEPKKSLALVSSLEGFARSVLTTLSVEKHTDWNAFVPALEFKYGTKNLANLSYLMFQNYKQRKEQSLSDLASENERLAQNAFSDCPMEMRDKLAASYETAHNSEKKAGKLQEVGVEGEPPSSFQRAPVVLGCSSGKHASIEGVVAGKRNSIILDTGSRINLLRAGIFGSGDRSSTTGIQEANIYSISGERLPVLGKGRFKIEFGNFTGKEDFFLVDMLEECILGNDFFFKHSAQLDFSTSELRIPGQGVCFKNGNVEKRVKVVLSKISELMPPHFQALFERSSGSLSDDQRRSFAGLLKEIGDVFARIRTKLDNATCPGGPNLKSFEEELNRLREVFILLRHAGLLMSTKKCNFFCREVQYLGHVVSEQEVKTDPSKISAVREWPVPKDKSQVRSFIGLCTYYRKFTEECQQAFEHLKKCLAESHVLAYPLTDAEFILDTDA</sequence>
<dbReference type="Proteomes" id="UP001258017">
    <property type="component" value="Unassembled WGS sequence"/>
</dbReference>
<keyword evidence="4" id="KW-0255">Endonuclease</keyword>
<keyword evidence="8" id="KW-1185">Reference proteome</keyword>
<dbReference type="Gene3D" id="2.40.70.10">
    <property type="entry name" value="Acid Proteases"/>
    <property type="match status" value="1"/>
</dbReference>
<dbReference type="InterPro" id="IPR043502">
    <property type="entry name" value="DNA/RNA_pol_sf"/>
</dbReference>
<accession>A0AAD9VLP8</accession>
<dbReference type="GO" id="GO:0071897">
    <property type="term" value="P:DNA biosynthetic process"/>
    <property type="evidence" value="ECO:0007669"/>
    <property type="project" value="UniProtKB-ARBA"/>
</dbReference>
<keyword evidence="4" id="KW-0378">Hydrolase</keyword>
<dbReference type="InterPro" id="IPR043128">
    <property type="entry name" value="Rev_trsase/Diguanyl_cyclase"/>
</dbReference>
<keyword evidence="5" id="KW-0511">Multifunctional enzyme</keyword>
<evidence type="ECO:0000313" key="7">
    <source>
        <dbReference type="EMBL" id="KAK2579094.1"/>
    </source>
</evidence>
<dbReference type="PANTHER" id="PTHR37984">
    <property type="entry name" value="PROTEIN CBG26694"/>
    <property type="match status" value="1"/>
</dbReference>
<protein>
    <recommendedName>
        <fullName evidence="6">Reverse transcriptase/retrotransposon-derived protein RNase H-like domain-containing protein</fullName>
    </recommendedName>
</protein>
<dbReference type="GO" id="GO:0004519">
    <property type="term" value="F:endonuclease activity"/>
    <property type="evidence" value="ECO:0007669"/>
    <property type="project" value="UniProtKB-KW"/>
</dbReference>
<dbReference type="InterPro" id="IPR050951">
    <property type="entry name" value="Retrovirus_Pol_polyprotein"/>
</dbReference>
<name>A0AAD9VLP8_9HYME</name>
<reference evidence="7" key="2">
    <citation type="journal article" date="2023" name="Commun. Biol.">
        <title>Intrasexual cuticular hydrocarbon dimorphism in a wasp sheds light on hydrocarbon biosynthesis genes in Hymenoptera.</title>
        <authorList>
            <person name="Moris V.C."/>
            <person name="Podsiadlowski L."/>
            <person name="Martin S."/>
            <person name="Oeyen J.P."/>
            <person name="Donath A."/>
            <person name="Petersen M."/>
            <person name="Wilbrandt J."/>
            <person name="Misof B."/>
            <person name="Liedtke D."/>
            <person name="Thamm M."/>
            <person name="Scheiner R."/>
            <person name="Schmitt T."/>
            <person name="Niehuis O."/>
        </authorList>
    </citation>
    <scope>NUCLEOTIDE SEQUENCE</scope>
    <source>
        <strain evidence="7">GBR_01_08_01A</strain>
    </source>
</reference>
<evidence type="ECO:0000256" key="2">
    <source>
        <dbReference type="ARBA" id="ARBA00022695"/>
    </source>
</evidence>
<evidence type="ECO:0000259" key="6">
    <source>
        <dbReference type="Pfam" id="PF17919"/>
    </source>
</evidence>
<proteinExistence type="predicted"/>
<dbReference type="InterPro" id="IPR041577">
    <property type="entry name" value="RT_RNaseH_2"/>
</dbReference>
<dbReference type="PANTHER" id="PTHR37984:SF5">
    <property type="entry name" value="PROTEIN NYNRIN-LIKE"/>
    <property type="match status" value="1"/>
</dbReference>
<dbReference type="AlphaFoldDB" id="A0AAD9VLP8"/>
<dbReference type="InterPro" id="IPR021109">
    <property type="entry name" value="Peptidase_aspartic_dom_sf"/>
</dbReference>
<feature type="domain" description="Reverse transcriptase/retrotransposon-derived protein RNase H-like" evidence="6">
    <location>
        <begin position="446"/>
        <end position="482"/>
    </location>
</feature>
<evidence type="ECO:0000256" key="5">
    <source>
        <dbReference type="ARBA" id="ARBA00023268"/>
    </source>
</evidence>
<evidence type="ECO:0000256" key="3">
    <source>
        <dbReference type="ARBA" id="ARBA00022722"/>
    </source>
</evidence>
<keyword evidence="2" id="KW-0548">Nucleotidyltransferase</keyword>
<gene>
    <name evidence="7" type="ORF">KPH14_008493</name>
</gene>
<dbReference type="Pfam" id="PF17919">
    <property type="entry name" value="RT_RNaseH_2"/>
    <property type="match status" value="1"/>
</dbReference>
<dbReference type="CDD" id="cd00303">
    <property type="entry name" value="retropepsin_like"/>
    <property type="match status" value="1"/>
</dbReference>
<organism evidence="7 8">
    <name type="scientific">Odynerus spinipes</name>
    <dbReference type="NCBI Taxonomy" id="1348599"/>
    <lineage>
        <taxon>Eukaryota</taxon>
        <taxon>Metazoa</taxon>
        <taxon>Ecdysozoa</taxon>
        <taxon>Arthropoda</taxon>
        <taxon>Hexapoda</taxon>
        <taxon>Insecta</taxon>
        <taxon>Pterygota</taxon>
        <taxon>Neoptera</taxon>
        <taxon>Endopterygota</taxon>
        <taxon>Hymenoptera</taxon>
        <taxon>Apocrita</taxon>
        <taxon>Aculeata</taxon>
        <taxon>Vespoidea</taxon>
        <taxon>Vespidae</taxon>
        <taxon>Eumeninae</taxon>
        <taxon>Odynerus</taxon>
    </lineage>
</organism>
<evidence type="ECO:0000256" key="4">
    <source>
        <dbReference type="ARBA" id="ARBA00022759"/>
    </source>
</evidence>
<dbReference type="EMBL" id="JAIFRP010000108">
    <property type="protein sequence ID" value="KAK2579094.1"/>
    <property type="molecule type" value="Genomic_DNA"/>
</dbReference>
<evidence type="ECO:0000313" key="8">
    <source>
        <dbReference type="Proteomes" id="UP001258017"/>
    </source>
</evidence>
<evidence type="ECO:0000256" key="1">
    <source>
        <dbReference type="ARBA" id="ARBA00022679"/>
    </source>
</evidence>
<keyword evidence="3" id="KW-0540">Nuclease</keyword>
<dbReference type="Gene3D" id="3.30.70.270">
    <property type="match status" value="2"/>
</dbReference>